<dbReference type="Proteomes" id="UP000598996">
    <property type="component" value="Unassembled WGS sequence"/>
</dbReference>
<comment type="caution">
    <text evidence="6">The sequence shown here is derived from an EMBL/GenBank/DDBJ whole genome shotgun (WGS) entry which is preliminary data.</text>
</comment>
<evidence type="ECO:0000256" key="2">
    <source>
        <dbReference type="ARBA" id="ARBA00023125"/>
    </source>
</evidence>
<dbReference type="RefSeq" id="WP_202994074.1">
    <property type="nucleotide sequence ID" value="NZ_JAENHO010000007.1"/>
</dbReference>
<dbReference type="InterPro" id="IPR050109">
    <property type="entry name" value="HTH-type_TetR-like_transc_reg"/>
</dbReference>
<feature type="DNA-binding region" description="H-T-H motif" evidence="4">
    <location>
        <begin position="26"/>
        <end position="45"/>
    </location>
</feature>
<dbReference type="PRINTS" id="PR00455">
    <property type="entry name" value="HTHTETR"/>
</dbReference>
<keyword evidence="3" id="KW-0804">Transcription</keyword>
<evidence type="ECO:0000313" key="7">
    <source>
        <dbReference type="Proteomes" id="UP000598996"/>
    </source>
</evidence>
<evidence type="ECO:0000256" key="4">
    <source>
        <dbReference type="PROSITE-ProRule" id="PRU00335"/>
    </source>
</evidence>
<dbReference type="PROSITE" id="PS01081">
    <property type="entry name" value="HTH_TETR_1"/>
    <property type="match status" value="1"/>
</dbReference>
<evidence type="ECO:0000256" key="3">
    <source>
        <dbReference type="ARBA" id="ARBA00023163"/>
    </source>
</evidence>
<sequence length="187" mass="19509">MTNPRRAAIVSAAYRCMARNGYERTSTAQICREAGVSSGTFFHHFPTKAAVLVAVLEDAFAQTRAAFDHIRTVGESDALAALAVWRDHVLSEAADEDLAGFVSVLGSVPGNPSVTALLSAEATLTHDVLTSVIGAGQGQGVVRADWTPDRLATWLGIVADGVLSHAVEGRAVSAAELADVTTRLVGP</sequence>
<dbReference type="InterPro" id="IPR036271">
    <property type="entry name" value="Tet_transcr_reg_TetR-rel_C_sf"/>
</dbReference>
<evidence type="ECO:0000259" key="5">
    <source>
        <dbReference type="PROSITE" id="PS50977"/>
    </source>
</evidence>
<dbReference type="InterPro" id="IPR001647">
    <property type="entry name" value="HTH_TetR"/>
</dbReference>
<name>A0ABS1VRW8_9ACTN</name>
<dbReference type="InterPro" id="IPR023772">
    <property type="entry name" value="DNA-bd_HTH_TetR-type_CS"/>
</dbReference>
<keyword evidence="1" id="KW-0805">Transcription regulation</keyword>
<keyword evidence="2 4" id="KW-0238">DNA-binding</keyword>
<protein>
    <submittedName>
        <fullName evidence="6">TetR/AcrR family transcriptional regulator</fullName>
    </submittedName>
</protein>
<evidence type="ECO:0000256" key="1">
    <source>
        <dbReference type="ARBA" id="ARBA00023015"/>
    </source>
</evidence>
<dbReference type="PROSITE" id="PS50977">
    <property type="entry name" value="HTH_TETR_2"/>
    <property type="match status" value="1"/>
</dbReference>
<organism evidence="6 7">
    <name type="scientific">Paractinoplanes lichenicola</name>
    <dbReference type="NCBI Taxonomy" id="2802976"/>
    <lineage>
        <taxon>Bacteria</taxon>
        <taxon>Bacillati</taxon>
        <taxon>Actinomycetota</taxon>
        <taxon>Actinomycetes</taxon>
        <taxon>Micromonosporales</taxon>
        <taxon>Micromonosporaceae</taxon>
        <taxon>Paractinoplanes</taxon>
    </lineage>
</organism>
<gene>
    <name evidence="6" type="ORF">JKJ07_24445</name>
</gene>
<evidence type="ECO:0000313" key="6">
    <source>
        <dbReference type="EMBL" id="MBL7257454.1"/>
    </source>
</evidence>
<dbReference type="Gene3D" id="1.10.357.10">
    <property type="entry name" value="Tetracycline Repressor, domain 2"/>
    <property type="match status" value="1"/>
</dbReference>
<accession>A0ABS1VRW8</accession>
<dbReference type="EMBL" id="JAENHO010000007">
    <property type="protein sequence ID" value="MBL7257454.1"/>
    <property type="molecule type" value="Genomic_DNA"/>
</dbReference>
<dbReference type="PANTHER" id="PTHR30055:SF234">
    <property type="entry name" value="HTH-TYPE TRANSCRIPTIONAL REGULATOR BETI"/>
    <property type="match status" value="1"/>
</dbReference>
<dbReference type="Pfam" id="PF00440">
    <property type="entry name" value="TetR_N"/>
    <property type="match status" value="1"/>
</dbReference>
<dbReference type="InterPro" id="IPR009057">
    <property type="entry name" value="Homeodomain-like_sf"/>
</dbReference>
<dbReference type="SUPFAM" id="SSF48498">
    <property type="entry name" value="Tetracyclin repressor-like, C-terminal domain"/>
    <property type="match status" value="1"/>
</dbReference>
<keyword evidence="7" id="KW-1185">Reference proteome</keyword>
<dbReference type="SUPFAM" id="SSF46689">
    <property type="entry name" value="Homeodomain-like"/>
    <property type="match status" value="1"/>
</dbReference>
<feature type="domain" description="HTH tetR-type" evidence="5">
    <location>
        <begin position="3"/>
        <end position="63"/>
    </location>
</feature>
<proteinExistence type="predicted"/>
<reference evidence="6 7" key="1">
    <citation type="submission" date="2021-01" db="EMBL/GenBank/DDBJ databases">
        <title>Actinoplanes sp. nov. LDG1-01 isolated from lichen.</title>
        <authorList>
            <person name="Saeng-In P."/>
            <person name="Phongsopitanun W."/>
            <person name="Kanchanasin P."/>
            <person name="Yuki M."/>
            <person name="Kudo T."/>
            <person name="Ohkuma M."/>
            <person name="Tanasupawat S."/>
        </authorList>
    </citation>
    <scope>NUCLEOTIDE SEQUENCE [LARGE SCALE GENOMIC DNA]</scope>
    <source>
        <strain evidence="6 7">LDG1-01</strain>
    </source>
</reference>
<dbReference type="PANTHER" id="PTHR30055">
    <property type="entry name" value="HTH-TYPE TRANSCRIPTIONAL REGULATOR RUTR"/>
    <property type="match status" value="1"/>
</dbReference>